<proteinExistence type="predicted"/>
<keyword evidence="2" id="KW-1185">Reference proteome</keyword>
<dbReference type="Proteomes" id="UP001444661">
    <property type="component" value="Unassembled WGS sequence"/>
</dbReference>
<comment type="caution">
    <text evidence="1">The sequence shown here is derived from an EMBL/GenBank/DDBJ whole genome shotgun (WGS) entry which is preliminary data.</text>
</comment>
<protein>
    <submittedName>
        <fullName evidence="1">Uncharacterized protein</fullName>
    </submittedName>
</protein>
<evidence type="ECO:0000313" key="2">
    <source>
        <dbReference type="Proteomes" id="UP001444661"/>
    </source>
</evidence>
<dbReference type="EMBL" id="JAQQWK010000002">
    <property type="protein sequence ID" value="KAK8052188.1"/>
    <property type="molecule type" value="Genomic_DNA"/>
</dbReference>
<reference evidence="1 2" key="1">
    <citation type="submission" date="2023-01" db="EMBL/GenBank/DDBJ databases">
        <title>Analysis of 21 Apiospora genomes using comparative genomics revels a genus with tremendous synthesis potential of carbohydrate active enzymes and secondary metabolites.</title>
        <authorList>
            <person name="Sorensen T."/>
        </authorList>
    </citation>
    <scope>NUCLEOTIDE SEQUENCE [LARGE SCALE GENOMIC DNA]</scope>
    <source>
        <strain evidence="1 2">CBS 33761</strain>
    </source>
</reference>
<gene>
    <name evidence="1" type="ORF">PG993_003573</name>
</gene>
<evidence type="ECO:0000313" key="1">
    <source>
        <dbReference type="EMBL" id="KAK8052188.1"/>
    </source>
</evidence>
<sequence>MGLVKILTPSCRGSVNRWNQEDFLSTWGNGENSLGIIVTGNIAIEYDMMNSFGENILTLADAPNGGKARFGNLLRLRGGR</sequence>
<accession>A0ABR1U2L9</accession>
<organism evidence="1 2">
    <name type="scientific">Apiospora rasikravindrae</name>
    <dbReference type="NCBI Taxonomy" id="990691"/>
    <lineage>
        <taxon>Eukaryota</taxon>
        <taxon>Fungi</taxon>
        <taxon>Dikarya</taxon>
        <taxon>Ascomycota</taxon>
        <taxon>Pezizomycotina</taxon>
        <taxon>Sordariomycetes</taxon>
        <taxon>Xylariomycetidae</taxon>
        <taxon>Amphisphaeriales</taxon>
        <taxon>Apiosporaceae</taxon>
        <taxon>Apiospora</taxon>
    </lineage>
</organism>
<name>A0ABR1U2L9_9PEZI</name>